<proteinExistence type="inferred from homology"/>
<dbReference type="Gene3D" id="1.25.40.10">
    <property type="entry name" value="Tetratricopeptide repeat domain"/>
    <property type="match status" value="3"/>
</dbReference>
<dbReference type="VEuPathDB" id="FungiDB:A1Q1_05699"/>
<dbReference type="HOGENOM" id="CLU_366812_0_0_1"/>
<keyword evidence="2" id="KW-0677">Repeat</keyword>
<dbReference type="Pfam" id="PF13041">
    <property type="entry name" value="PPR_2"/>
    <property type="match status" value="1"/>
</dbReference>
<dbReference type="GeneID" id="25989211"/>
<feature type="repeat" description="PPR" evidence="5">
    <location>
        <begin position="687"/>
        <end position="721"/>
    </location>
</feature>
<dbReference type="Pfam" id="PF01535">
    <property type="entry name" value="PPR"/>
    <property type="match status" value="1"/>
</dbReference>
<evidence type="ECO:0000256" key="5">
    <source>
        <dbReference type="PROSITE-ProRule" id="PRU00708"/>
    </source>
</evidence>
<dbReference type="EMBL" id="ALBS01000321">
    <property type="protein sequence ID" value="EJT45786.1"/>
    <property type="molecule type" value="Genomic_DNA"/>
</dbReference>
<evidence type="ECO:0000256" key="1">
    <source>
        <dbReference type="ARBA" id="ARBA00006192"/>
    </source>
</evidence>
<dbReference type="RefSeq" id="XP_014176383.1">
    <property type="nucleotide sequence ID" value="XM_014320908.1"/>
</dbReference>
<dbReference type="NCBIfam" id="TIGR00756">
    <property type="entry name" value="PPR"/>
    <property type="match status" value="2"/>
</dbReference>
<evidence type="ECO:0000313" key="6">
    <source>
        <dbReference type="EMBL" id="EJT45786.1"/>
    </source>
</evidence>
<dbReference type="OrthoDB" id="185373at2759"/>
<dbReference type="PROSITE" id="PS51375">
    <property type="entry name" value="PPR"/>
    <property type="match status" value="2"/>
</dbReference>
<evidence type="ECO:0000313" key="7">
    <source>
        <dbReference type="Proteomes" id="UP000002748"/>
    </source>
</evidence>
<comment type="function">
    <text evidence="3">Regulates mitochondrial small subunit maturation by controlling 15S rRNA 5'-end processing. Localizes to the 5' precursor of the 15S rRNA in a position that is subsequently occupied by mS47 in the mature yeast mtSSU. Uses structure and sequence-specific RNA recognition, binding to a single-stranded region of the precursor and specifically recognizing bases -6 to -1. The exchange of Ccm1 for mS47 is coupled to the irreversible removal of precursor rRNA that is accompanied by conformational changes of the mitoribosomal proteins uS5m and mS26. These conformational changes signal completion of 5'-end rRNA processing through protection of the mature 5'-end of the 15S rRNA and stabilization of mS47. The removal of the 5' precursor together with the dissociation of Ccm1 may be catalyzed by the 5'-3' exoribonuclease Pet127. Involved in the specific removal of group I introns in mitochondrial encoded transcripts.</text>
</comment>
<evidence type="ECO:0008006" key="8">
    <source>
        <dbReference type="Google" id="ProtNLM"/>
    </source>
</evidence>
<reference evidence="6 7" key="1">
    <citation type="journal article" date="2012" name="Eukaryot. Cell">
        <title>Draft genome sequence of CBS 2479, the standard type strain of Trichosporon asahii.</title>
        <authorList>
            <person name="Yang R.Y."/>
            <person name="Li H.T."/>
            <person name="Zhu H."/>
            <person name="Zhou G.P."/>
            <person name="Wang M."/>
            <person name="Wang L."/>
        </authorList>
    </citation>
    <scope>NUCLEOTIDE SEQUENCE [LARGE SCALE GENOMIC DNA]</scope>
    <source>
        <strain evidence="7">ATCC 90039 / CBS 2479 / JCM 2466 / KCTC 7840 / NCYC 2677 / UAMH 7654</strain>
    </source>
</reference>
<sequence>MPLGPFLARSKTEMTYLDRVFDCHHSTKTLPRPMLRRLSSSVHTAVAAGRRPIRAEAFPNEPSLSFLKARLVAALNPPSTSTHDRRPEASEVLAAAVPLLDPSKRNVLDPYLRLIAVELSQHYKMTPIPLEEIPNLSAALAACCLSPHGISKQRGISNDKVATINERYTDWLLFESRSGDVERINAVLDSFESQVTLLEVPRLTVPLAAAWAALRSAAGRAGEPTLSVQAPHSSTVKGYLSKKEVLTEENEAMVMQMFPELNSLTTLPSSVDTLQTVLLGFRERDKIQSIADMWKMWCDNPPKDLSRGEVLAKFLHAVRWRPTAVTSPEDREILKQLGKEIMARVPTPTPLPVLQVLLSTAGDYEHDRPKDKRNVLPAAMKTWREAKTEKVPIDLKTYMTYLGMLGKYHADVPLFKTWEELVADERCKKLHEKELAEGNKPGKAVDTESWPPVAALNQVLSAAYMIGGDATARADALFEAAVEGNLTTKPDIITINTALRFAAHVADVQKMNAVIASAGKLGLKPDIVTYTTLVQGLLRANEHDLASKTLDAMKASGIEPNERMAATLISDLAADGTRDGLRAAEDTLRDMRRRGVKMTVFIWTALITGYFRGNWVLDGFSAMERMNKQGIRFNIIGYNALLRVVSDGERSARNDYRRSTSQDLENAQVPLALKLFRQMLSEGIVPNADTYAIVLGGFLRTRRDAEALEILQDMDSRGFKTNKRALQQLVRQARAIKRRARHTVD</sequence>
<protein>
    <recommendedName>
        <fullName evidence="8">Pentatricopeptide repeat protein</fullName>
    </recommendedName>
</protein>
<feature type="repeat" description="PPR" evidence="5">
    <location>
        <begin position="526"/>
        <end position="560"/>
    </location>
</feature>
<dbReference type="InterPro" id="IPR011990">
    <property type="entry name" value="TPR-like_helical_dom_sf"/>
</dbReference>
<comment type="similarity">
    <text evidence="1">Belongs to the CCM1 family.</text>
</comment>
<dbReference type="Proteomes" id="UP000002748">
    <property type="component" value="Unassembled WGS sequence"/>
</dbReference>
<dbReference type="PANTHER" id="PTHR47447:SF23">
    <property type="entry name" value="PENTACOTRIPEPTIDE-REPEAT REGION OF PRORP DOMAIN-CONTAINING PROTEIN"/>
    <property type="match status" value="1"/>
</dbReference>
<dbReference type="PANTHER" id="PTHR47447">
    <property type="entry name" value="OS03G0856100 PROTEIN"/>
    <property type="match status" value="1"/>
</dbReference>
<evidence type="ECO:0000256" key="2">
    <source>
        <dbReference type="ARBA" id="ARBA00022737"/>
    </source>
</evidence>
<comment type="subunit">
    <text evidence="4">Binds to mitochondrial small subunit 15S rRNA.</text>
</comment>
<evidence type="ECO:0000256" key="3">
    <source>
        <dbReference type="ARBA" id="ARBA00044493"/>
    </source>
</evidence>
<name>J5SID4_TRIAS</name>
<dbReference type="KEGG" id="tasa:A1Q1_05699"/>
<dbReference type="AlphaFoldDB" id="J5SID4"/>
<dbReference type="Pfam" id="PF13812">
    <property type="entry name" value="PPR_3"/>
    <property type="match status" value="1"/>
</dbReference>
<organism evidence="6 7">
    <name type="scientific">Trichosporon asahii var. asahii (strain ATCC 90039 / CBS 2479 / JCM 2466 / KCTC 7840 / NBRC 103889/ NCYC 2677 / UAMH 7654)</name>
    <name type="common">Yeast</name>
    <dbReference type="NCBI Taxonomy" id="1186058"/>
    <lineage>
        <taxon>Eukaryota</taxon>
        <taxon>Fungi</taxon>
        <taxon>Dikarya</taxon>
        <taxon>Basidiomycota</taxon>
        <taxon>Agaricomycotina</taxon>
        <taxon>Tremellomycetes</taxon>
        <taxon>Trichosporonales</taxon>
        <taxon>Trichosporonaceae</taxon>
        <taxon>Trichosporon</taxon>
    </lineage>
</organism>
<dbReference type="InterPro" id="IPR002885">
    <property type="entry name" value="PPR_rpt"/>
</dbReference>
<comment type="caution">
    <text evidence="6">The sequence shown here is derived from an EMBL/GenBank/DDBJ whole genome shotgun (WGS) entry which is preliminary data.</text>
</comment>
<accession>J5SID4</accession>
<gene>
    <name evidence="6" type="ORF">A1Q1_05699</name>
</gene>
<evidence type="ECO:0000256" key="4">
    <source>
        <dbReference type="ARBA" id="ARBA00044511"/>
    </source>
</evidence>